<dbReference type="InterPro" id="IPR001387">
    <property type="entry name" value="Cro/C1-type_HTH"/>
</dbReference>
<dbReference type="Gene3D" id="1.10.260.40">
    <property type="entry name" value="lambda repressor-like DNA-binding domains"/>
    <property type="match status" value="1"/>
</dbReference>
<protein>
    <submittedName>
        <fullName evidence="3">DNA-binding protein</fullName>
    </submittedName>
</protein>
<dbReference type="InterPro" id="IPR013096">
    <property type="entry name" value="Cupin_2"/>
</dbReference>
<dbReference type="Pfam" id="PF07883">
    <property type="entry name" value="Cupin_2"/>
    <property type="match status" value="1"/>
</dbReference>
<dbReference type="Proteomes" id="UP000235616">
    <property type="component" value="Unassembled WGS sequence"/>
</dbReference>
<name>A0A2N7VDD9_9BURK</name>
<dbReference type="SMART" id="SM00530">
    <property type="entry name" value="HTH_XRE"/>
    <property type="match status" value="1"/>
</dbReference>
<dbReference type="CDD" id="cd02209">
    <property type="entry name" value="cupin_XRE_C"/>
    <property type="match status" value="1"/>
</dbReference>
<feature type="domain" description="HTH cro/C1-type" evidence="2">
    <location>
        <begin position="28"/>
        <end position="82"/>
    </location>
</feature>
<dbReference type="InterPro" id="IPR011051">
    <property type="entry name" value="RmlC_Cupin_sf"/>
</dbReference>
<reference evidence="3 4" key="1">
    <citation type="submission" date="2018-01" db="EMBL/GenBank/DDBJ databases">
        <title>Whole genome analyses suggest that Burkholderia sensu lato contains two further novel genera in the rhizoxinica-symbiotica group Mycetohabitans gen. nov., and Trinickia gen. nov.: implications for the evolution of diazotrophy and nodulation in the Burkholderiaceae.</title>
        <authorList>
            <person name="Estrada-de los Santos P."/>
            <person name="Palmer M."/>
            <person name="Chavez-Ramirez B."/>
            <person name="Beukes C."/>
            <person name="Steenkamp E.T."/>
            <person name="Hirsch A.M."/>
            <person name="Manyaka P."/>
            <person name="Maluk M."/>
            <person name="Lafos M."/>
            <person name="Crook M."/>
            <person name="Gross E."/>
            <person name="Simon M.F."/>
            <person name="Bueno dos Reis Junior F."/>
            <person name="Poole P.S."/>
            <person name="Venter S.N."/>
            <person name="James E.K."/>
        </authorList>
    </citation>
    <scope>NUCLEOTIDE SEQUENCE [LARGE SCALE GENOMIC DNA]</scope>
    <source>
        <strain evidence="3 4">GIMN1.004</strain>
    </source>
</reference>
<dbReference type="GO" id="GO:0003677">
    <property type="term" value="F:DNA binding"/>
    <property type="evidence" value="ECO:0007669"/>
    <property type="project" value="UniProtKB-KW"/>
</dbReference>
<sequence>MGRHRKSYEGGAWLDDERASSTVLGPKIRSLRQHLSLTLDEVATSAGISAPFLSQVERGLARPSVMTLMAIARVLGVKIQYLLDAPRDERYVARGDRLTFFGFADADNRFARLTQVTEGGQMEALLVRIPAGQKLDEITARAGEQFWYVLSGNVTLTLEGKTYEFREGDSAHYDSTDAHHWHNTGERDALLMWVGTPSLL</sequence>
<dbReference type="InterPro" id="IPR050807">
    <property type="entry name" value="TransReg_Diox_bact_type"/>
</dbReference>
<dbReference type="SUPFAM" id="SSF51182">
    <property type="entry name" value="RmlC-like cupins"/>
    <property type="match status" value="1"/>
</dbReference>
<evidence type="ECO:0000259" key="2">
    <source>
        <dbReference type="PROSITE" id="PS50943"/>
    </source>
</evidence>
<dbReference type="CDD" id="cd00093">
    <property type="entry name" value="HTH_XRE"/>
    <property type="match status" value="1"/>
</dbReference>
<evidence type="ECO:0000313" key="3">
    <source>
        <dbReference type="EMBL" id="PMS15147.1"/>
    </source>
</evidence>
<dbReference type="GO" id="GO:0003700">
    <property type="term" value="F:DNA-binding transcription factor activity"/>
    <property type="evidence" value="ECO:0007669"/>
    <property type="project" value="TreeGrafter"/>
</dbReference>
<dbReference type="PANTHER" id="PTHR46797:SF1">
    <property type="entry name" value="METHYLPHOSPHONATE SYNTHASE"/>
    <property type="match status" value="1"/>
</dbReference>
<dbReference type="AlphaFoldDB" id="A0A2N7VDD9"/>
<dbReference type="InterPro" id="IPR010982">
    <property type="entry name" value="Lambda_DNA-bd_dom_sf"/>
</dbReference>
<dbReference type="OrthoDB" id="9814751at2"/>
<organism evidence="3 4">
    <name type="scientific">Trinickia dabaoshanensis</name>
    <dbReference type="NCBI Taxonomy" id="564714"/>
    <lineage>
        <taxon>Bacteria</taxon>
        <taxon>Pseudomonadati</taxon>
        <taxon>Pseudomonadota</taxon>
        <taxon>Betaproteobacteria</taxon>
        <taxon>Burkholderiales</taxon>
        <taxon>Burkholderiaceae</taxon>
        <taxon>Trinickia</taxon>
    </lineage>
</organism>
<dbReference type="PANTHER" id="PTHR46797">
    <property type="entry name" value="HTH-TYPE TRANSCRIPTIONAL REGULATOR"/>
    <property type="match status" value="1"/>
</dbReference>
<comment type="caution">
    <text evidence="3">The sequence shown here is derived from an EMBL/GenBank/DDBJ whole genome shotgun (WGS) entry which is preliminary data.</text>
</comment>
<dbReference type="GO" id="GO:0005829">
    <property type="term" value="C:cytosol"/>
    <property type="evidence" value="ECO:0007669"/>
    <property type="project" value="TreeGrafter"/>
</dbReference>
<dbReference type="EMBL" id="PNYA01000035">
    <property type="protein sequence ID" value="PMS15147.1"/>
    <property type="molecule type" value="Genomic_DNA"/>
</dbReference>
<keyword evidence="1 3" id="KW-0238">DNA-binding</keyword>
<evidence type="ECO:0000313" key="4">
    <source>
        <dbReference type="Proteomes" id="UP000235616"/>
    </source>
</evidence>
<gene>
    <name evidence="3" type="ORF">C0Z18_28460</name>
</gene>
<dbReference type="Pfam" id="PF01381">
    <property type="entry name" value="HTH_3"/>
    <property type="match status" value="1"/>
</dbReference>
<accession>A0A2N7VDD9</accession>
<dbReference type="Gene3D" id="2.60.120.10">
    <property type="entry name" value="Jelly Rolls"/>
    <property type="match status" value="1"/>
</dbReference>
<proteinExistence type="predicted"/>
<evidence type="ECO:0000256" key="1">
    <source>
        <dbReference type="ARBA" id="ARBA00023125"/>
    </source>
</evidence>
<keyword evidence="4" id="KW-1185">Reference proteome</keyword>
<dbReference type="SUPFAM" id="SSF47413">
    <property type="entry name" value="lambda repressor-like DNA-binding domains"/>
    <property type="match status" value="1"/>
</dbReference>
<dbReference type="InterPro" id="IPR014710">
    <property type="entry name" value="RmlC-like_jellyroll"/>
</dbReference>
<dbReference type="PROSITE" id="PS50943">
    <property type="entry name" value="HTH_CROC1"/>
    <property type="match status" value="1"/>
</dbReference>
<dbReference type="RefSeq" id="WP_102648830.1">
    <property type="nucleotide sequence ID" value="NZ_PNYA01000035.1"/>
</dbReference>